<dbReference type="CDD" id="cd00093">
    <property type="entry name" value="HTH_XRE"/>
    <property type="match status" value="1"/>
</dbReference>
<dbReference type="Proteomes" id="UP000306192">
    <property type="component" value="Unassembled WGS sequence"/>
</dbReference>
<protein>
    <submittedName>
        <fullName evidence="2">XRE family transcriptional regulator</fullName>
    </submittedName>
</protein>
<feature type="domain" description="HTH cro/C1-type" evidence="1">
    <location>
        <begin position="9"/>
        <end position="81"/>
    </location>
</feature>
<dbReference type="Pfam" id="PF13560">
    <property type="entry name" value="HTH_31"/>
    <property type="match status" value="1"/>
</dbReference>
<evidence type="ECO:0000259" key="1">
    <source>
        <dbReference type="SMART" id="SM00530"/>
    </source>
</evidence>
<accession>A0A4T2C112</accession>
<dbReference type="InterPro" id="IPR041413">
    <property type="entry name" value="MLTR_LBD"/>
</dbReference>
<name>A0A4T2C112_9MICO</name>
<dbReference type="PANTHER" id="PTHR35010">
    <property type="entry name" value="BLL4672 PROTEIN-RELATED"/>
    <property type="match status" value="1"/>
</dbReference>
<dbReference type="GO" id="GO:0003677">
    <property type="term" value="F:DNA binding"/>
    <property type="evidence" value="ECO:0007669"/>
    <property type="project" value="InterPro"/>
</dbReference>
<dbReference type="RefSeq" id="WP_136641790.1">
    <property type="nucleotide sequence ID" value="NZ_QYRT01000012.1"/>
</dbReference>
<evidence type="ECO:0000313" key="2">
    <source>
        <dbReference type="EMBL" id="TIH37369.1"/>
    </source>
</evidence>
<organism evidence="2 3">
    <name type="scientific">Subtercola vilae</name>
    <dbReference type="NCBI Taxonomy" id="2056433"/>
    <lineage>
        <taxon>Bacteria</taxon>
        <taxon>Bacillati</taxon>
        <taxon>Actinomycetota</taxon>
        <taxon>Actinomycetes</taxon>
        <taxon>Micrococcales</taxon>
        <taxon>Microbacteriaceae</taxon>
        <taxon>Subtercola</taxon>
    </lineage>
</organism>
<dbReference type="Pfam" id="PF17765">
    <property type="entry name" value="MLTR_LBD"/>
    <property type="match status" value="1"/>
</dbReference>
<dbReference type="SMART" id="SM00530">
    <property type="entry name" value="HTH_XRE"/>
    <property type="match status" value="1"/>
</dbReference>
<dbReference type="EMBL" id="QYRT01000012">
    <property type="protein sequence ID" value="TIH37369.1"/>
    <property type="molecule type" value="Genomic_DNA"/>
</dbReference>
<comment type="caution">
    <text evidence="2">The sequence shown here is derived from an EMBL/GenBank/DDBJ whole genome shotgun (WGS) entry which is preliminary data.</text>
</comment>
<dbReference type="InterPro" id="IPR001387">
    <property type="entry name" value="Cro/C1-type_HTH"/>
</dbReference>
<evidence type="ECO:0000313" key="3">
    <source>
        <dbReference type="Proteomes" id="UP000306192"/>
    </source>
</evidence>
<proteinExistence type="predicted"/>
<dbReference type="SUPFAM" id="SSF47413">
    <property type="entry name" value="lambda repressor-like DNA-binding domains"/>
    <property type="match status" value="1"/>
</dbReference>
<dbReference type="Gene3D" id="3.30.450.180">
    <property type="match status" value="1"/>
</dbReference>
<dbReference type="OrthoDB" id="3518652at2"/>
<dbReference type="Gene3D" id="1.10.260.40">
    <property type="entry name" value="lambda repressor-like DNA-binding domains"/>
    <property type="match status" value="1"/>
</dbReference>
<dbReference type="PANTHER" id="PTHR35010:SF2">
    <property type="entry name" value="BLL4672 PROTEIN"/>
    <property type="match status" value="1"/>
</dbReference>
<reference evidence="2 3" key="1">
    <citation type="journal article" date="2019" name="Microorganisms">
        <title>Systematic Affiliation and Genome Analysis of Subtercola vilae DB165(T) with Particular Emphasis on Cold Adaptation of an Isolate from a High-Altitude Cold Volcano Lake.</title>
        <authorList>
            <person name="Villalobos A.S."/>
            <person name="Wiese J."/>
            <person name="Imhoff J.F."/>
            <person name="Dorador C."/>
            <person name="Keller A."/>
            <person name="Hentschel U."/>
        </authorList>
    </citation>
    <scope>NUCLEOTIDE SEQUENCE [LARGE SCALE GENOMIC DNA]</scope>
    <source>
        <strain evidence="2 3">DB165</strain>
    </source>
</reference>
<dbReference type="InterPro" id="IPR010982">
    <property type="entry name" value="Lambda_DNA-bd_dom_sf"/>
</dbReference>
<keyword evidence="3" id="KW-1185">Reference proteome</keyword>
<sequence>MDNNPVGEFLRARRETVQPEDVGLYVDAGRRVSGLRREEVAQLAGISSDYYLRLEQGKDAHPSDQVVNAIAKALLLDDQATAYLQRLVSPTATHPFAPTLADVDPADLDFLTWWDHSAAYVTNGCQDVLAANALAGRLAPGVYEPGRNLMLALFSDTAKATVSDWETVASEMLAATRERTDANDPRLHEIVGELSLTDTDFRRIWARHDVKTCTHGTTSYPIHGYGVVELRWQQLSIRTDPRLALTTTFALPGSQEETALRSLLP</sequence>
<gene>
    <name evidence="2" type="ORF">D4765_08145</name>
</gene>
<dbReference type="AlphaFoldDB" id="A0A4T2C112"/>